<accession>A0A433PF35</accession>
<protein>
    <submittedName>
        <fullName evidence="1">Uncharacterized protein</fullName>
    </submittedName>
</protein>
<dbReference type="AlphaFoldDB" id="A0A433PF35"/>
<evidence type="ECO:0000313" key="1">
    <source>
        <dbReference type="EMBL" id="RUS16128.1"/>
    </source>
</evidence>
<comment type="caution">
    <text evidence="1">The sequence shown here is derived from an EMBL/GenBank/DDBJ whole genome shotgun (WGS) entry which is preliminary data.</text>
</comment>
<evidence type="ECO:0000313" key="2">
    <source>
        <dbReference type="Proteomes" id="UP000274822"/>
    </source>
</evidence>
<organism evidence="1 2">
    <name type="scientific">Jimgerdemannia flammicorona</name>
    <dbReference type="NCBI Taxonomy" id="994334"/>
    <lineage>
        <taxon>Eukaryota</taxon>
        <taxon>Fungi</taxon>
        <taxon>Fungi incertae sedis</taxon>
        <taxon>Mucoromycota</taxon>
        <taxon>Mucoromycotina</taxon>
        <taxon>Endogonomycetes</taxon>
        <taxon>Endogonales</taxon>
        <taxon>Endogonaceae</taxon>
        <taxon>Jimgerdemannia</taxon>
    </lineage>
</organism>
<sequence length="65" mass="7809">MSKDDVRELFSDGEWSEIQHEIRKLPETDRFTAAKTVSELRNVLETTSYRDMNEPYNREKHYDAE</sequence>
<dbReference type="EMBL" id="RBNJ01024671">
    <property type="protein sequence ID" value="RUS16128.1"/>
    <property type="molecule type" value="Genomic_DNA"/>
</dbReference>
<keyword evidence="2" id="KW-1185">Reference proteome</keyword>
<proteinExistence type="predicted"/>
<name>A0A433PF35_9FUNG</name>
<reference evidence="1 2" key="1">
    <citation type="journal article" date="2018" name="New Phytol.">
        <title>Phylogenomics of Endogonaceae and evolution of mycorrhizas within Mucoromycota.</title>
        <authorList>
            <person name="Chang Y."/>
            <person name="Desiro A."/>
            <person name="Na H."/>
            <person name="Sandor L."/>
            <person name="Lipzen A."/>
            <person name="Clum A."/>
            <person name="Barry K."/>
            <person name="Grigoriev I.V."/>
            <person name="Martin F.M."/>
            <person name="Stajich J.E."/>
            <person name="Smith M.E."/>
            <person name="Bonito G."/>
            <person name="Spatafora J.W."/>
        </authorList>
    </citation>
    <scope>NUCLEOTIDE SEQUENCE [LARGE SCALE GENOMIC DNA]</scope>
    <source>
        <strain evidence="1 2">AD002</strain>
    </source>
</reference>
<dbReference type="Proteomes" id="UP000274822">
    <property type="component" value="Unassembled WGS sequence"/>
</dbReference>
<gene>
    <name evidence="1" type="ORF">BC938DRAFT_476692</name>
</gene>